<dbReference type="InterPro" id="IPR015424">
    <property type="entry name" value="PyrdxlP-dep_Trfase"/>
</dbReference>
<dbReference type="PROSITE" id="PS00595">
    <property type="entry name" value="AA_TRANSFER_CLASS_5"/>
    <property type="match status" value="1"/>
</dbReference>
<accession>C0QTX0</accession>
<evidence type="ECO:0000256" key="4">
    <source>
        <dbReference type="PIRSR" id="PIRSR000524-1"/>
    </source>
</evidence>
<dbReference type="GO" id="GO:0019265">
    <property type="term" value="P:glycine biosynthetic process, by transamination of glyoxylate"/>
    <property type="evidence" value="ECO:0007669"/>
    <property type="project" value="TreeGrafter"/>
</dbReference>
<evidence type="ECO:0000256" key="7">
    <source>
        <dbReference type="RuleBase" id="RU004504"/>
    </source>
</evidence>
<dbReference type="InterPro" id="IPR020578">
    <property type="entry name" value="Aminotrans_V_PyrdxlP_BS"/>
</dbReference>
<dbReference type="HOGENOM" id="CLU_027686_1_1_0"/>
<comment type="cofactor">
    <cofactor evidence="1 5 7">
        <name>pyridoxal 5'-phosphate</name>
        <dbReference type="ChEBI" id="CHEBI:597326"/>
    </cofactor>
</comment>
<evidence type="ECO:0000256" key="6">
    <source>
        <dbReference type="RuleBase" id="RU004075"/>
    </source>
</evidence>
<dbReference type="InterPro" id="IPR000192">
    <property type="entry name" value="Aminotrans_V_dom"/>
</dbReference>
<dbReference type="PANTHER" id="PTHR21152">
    <property type="entry name" value="AMINOTRANSFERASE CLASS V"/>
    <property type="match status" value="1"/>
</dbReference>
<evidence type="ECO:0000256" key="3">
    <source>
        <dbReference type="ARBA" id="ARBA00022898"/>
    </source>
</evidence>
<protein>
    <submittedName>
        <fullName evidence="9">Soluble hydrogenase 42 kDa subunit (Tritium exchangesubunit)</fullName>
        <ecNumber evidence="9">1.12.-.-</ecNumber>
    </submittedName>
</protein>
<dbReference type="EC" id="1.12.-.-" evidence="9"/>
<proteinExistence type="inferred from homology"/>
<evidence type="ECO:0000259" key="8">
    <source>
        <dbReference type="Pfam" id="PF00266"/>
    </source>
</evidence>
<dbReference type="GO" id="GO:0008453">
    <property type="term" value="F:alanine-glyoxylate transaminase activity"/>
    <property type="evidence" value="ECO:0007669"/>
    <property type="project" value="TreeGrafter"/>
</dbReference>
<feature type="modified residue" description="N6-(pyridoxal phosphate)lysine" evidence="5">
    <location>
        <position position="192"/>
    </location>
</feature>
<keyword evidence="10" id="KW-1185">Reference proteome</keyword>
<dbReference type="GO" id="GO:0016491">
    <property type="term" value="F:oxidoreductase activity"/>
    <property type="evidence" value="ECO:0007669"/>
    <property type="project" value="UniProtKB-KW"/>
</dbReference>
<dbReference type="SUPFAM" id="SSF53383">
    <property type="entry name" value="PLP-dependent transferases"/>
    <property type="match status" value="1"/>
</dbReference>
<dbReference type="Gene3D" id="3.90.1150.10">
    <property type="entry name" value="Aspartate Aminotransferase, domain 1"/>
    <property type="match status" value="1"/>
</dbReference>
<dbReference type="eggNOG" id="COG0075">
    <property type="taxonomic scope" value="Bacteria"/>
</dbReference>
<dbReference type="OrthoDB" id="389074at2"/>
<dbReference type="FunFam" id="3.40.640.10:FF:000054">
    <property type="entry name" value="Serine--glyoxylate aminotransferase"/>
    <property type="match status" value="1"/>
</dbReference>
<evidence type="ECO:0000313" key="10">
    <source>
        <dbReference type="Proteomes" id="UP000001366"/>
    </source>
</evidence>
<evidence type="ECO:0000256" key="1">
    <source>
        <dbReference type="ARBA" id="ARBA00001933"/>
    </source>
</evidence>
<dbReference type="InterPro" id="IPR024169">
    <property type="entry name" value="SP_NH2Trfase/AEP_transaminase"/>
</dbReference>
<sequence length="381" mass="42712">MFIKERLFTPGPVPLPPQVIKALGQQIIHHRTPEFTQIFLEARENLQKLLKTERDVIMFASSGTGAMEASVANFFRKGDRVLIINAGKFGQRWKELASVYQLKIVDYEIEWGKTYDKERILQIISEFPDIKGIFVQHSETSTTTYHDVKYLGDIAKKLDDCLLVVDGITSVGVYQVYPEELGIDVLVTGSQKALMLPPGLSVLYFSEKAEERASKSDMPRYYFDVLKEAKKQSKGQTAYTPAINLIIALNESLKLILGEGLDNLEERHRIMAEATREAVKEIGLKLLSESPSNSATGVYSPAGIDADQLRKELLKLGFRVAGGQDHLKGKIFRIAHMGYFDFMDVVQVIAGLEMALKRIGYEIEIGKGVRKAQEVILENLG</sequence>
<dbReference type="InterPro" id="IPR015422">
    <property type="entry name" value="PyrdxlP-dep_Trfase_small"/>
</dbReference>
<name>C0QTX0_PERMH</name>
<dbReference type="EMBL" id="CP001230">
    <property type="protein sequence ID" value="ACO04258.1"/>
    <property type="molecule type" value="Genomic_DNA"/>
</dbReference>
<dbReference type="KEGG" id="pmx:PERMA_0342"/>
<dbReference type="InterPro" id="IPR015421">
    <property type="entry name" value="PyrdxlP-dep_Trfase_major"/>
</dbReference>
<dbReference type="Pfam" id="PF00266">
    <property type="entry name" value="Aminotran_5"/>
    <property type="match status" value="1"/>
</dbReference>
<dbReference type="AlphaFoldDB" id="C0QTX0"/>
<feature type="binding site" evidence="4">
    <location>
        <position position="333"/>
    </location>
    <ligand>
        <name>substrate</name>
    </ligand>
</feature>
<gene>
    <name evidence="9" type="ordered locus">PERMA_0342</name>
</gene>
<comment type="similarity">
    <text evidence="2 6">Belongs to the class-V pyridoxal-phosphate-dependent aminotransferase family.</text>
</comment>
<dbReference type="PIRSF" id="PIRSF000524">
    <property type="entry name" value="SPT"/>
    <property type="match status" value="1"/>
</dbReference>
<evidence type="ECO:0000313" key="9">
    <source>
        <dbReference type="EMBL" id="ACO04258.1"/>
    </source>
</evidence>
<dbReference type="Gene3D" id="3.40.640.10">
    <property type="entry name" value="Type I PLP-dependent aspartate aminotransferase-like (Major domain)"/>
    <property type="match status" value="1"/>
</dbReference>
<feature type="domain" description="Aminotransferase class V" evidence="8">
    <location>
        <begin position="11"/>
        <end position="313"/>
    </location>
</feature>
<reference evidence="9 10" key="1">
    <citation type="journal article" date="2009" name="J. Bacteriol.">
        <title>Complete and draft genome sequences of six members of the Aquificales.</title>
        <authorList>
            <person name="Reysenbach A.L."/>
            <person name="Hamamura N."/>
            <person name="Podar M."/>
            <person name="Griffiths E."/>
            <person name="Ferreira S."/>
            <person name="Hochstein R."/>
            <person name="Heidelberg J."/>
            <person name="Johnson J."/>
            <person name="Mead D."/>
            <person name="Pohorille A."/>
            <person name="Sarmiento M."/>
            <person name="Schweighofer K."/>
            <person name="Seshadri R."/>
            <person name="Voytek M.A."/>
        </authorList>
    </citation>
    <scope>NUCLEOTIDE SEQUENCE [LARGE SCALE GENOMIC DNA]</scope>
    <source>
        <strain evidence="10">DSM 14350 / EX-H1</strain>
    </source>
</reference>
<dbReference type="STRING" id="123214.PERMA_0342"/>
<dbReference type="PaxDb" id="123214-PERMA_0342"/>
<keyword evidence="9" id="KW-0560">Oxidoreductase</keyword>
<dbReference type="PANTHER" id="PTHR21152:SF40">
    <property type="entry name" value="ALANINE--GLYOXYLATE AMINOTRANSFERASE"/>
    <property type="match status" value="1"/>
</dbReference>
<dbReference type="GO" id="GO:0004760">
    <property type="term" value="F:L-serine-pyruvate transaminase activity"/>
    <property type="evidence" value="ECO:0007669"/>
    <property type="project" value="TreeGrafter"/>
</dbReference>
<evidence type="ECO:0000256" key="5">
    <source>
        <dbReference type="PIRSR" id="PIRSR000524-50"/>
    </source>
</evidence>
<dbReference type="RefSeq" id="WP_012676496.1">
    <property type="nucleotide sequence ID" value="NC_012440.1"/>
</dbReference>
<organism evidence="9 10">
    <name type="scientific">Persephonella marina (strain DSM 14350 / EX-H1)</name>
    <dbReference type="NCBI Taxonomy" id="123214"/>
    <lineage>
        <taxon>Bacteria</taxon>
        <taxon>Pseudomonadati</taxon>
        <taxon>Aquificota</taxon>
        <taxon>Aquificia</taxon>
        <taxon>Aquificales</taxon>
        <taxon>Hydrogenothermaceae</taxon>
        <taxon>Persephonella</taxon>
    </lineage>
</organism>
<dbReference type="Proteomes" id="UP000001366">
    <property type="component" value="Chromosome"/>
</dbReference>
<keyword evidence="3 5" id="KW-0663">Pyridoxal phosphate</keyword>
<evidence type="ECO:0000256" key="2">
    <source>
        <dbReference type="ARBA" id="ARBA00009236"/>
    </source>
</evidence>